<protein>
    <submittedName>
        <fullName evidence="1">BQ5605_C018g08691 protein</fullName>
    </submittedName>
</protein>
<reference evidence="1 2" key="1">
    <citation type="submission" date="2016-11" db="EMBL/GenBank/DDBJ databases">
        <authorList>
            <person name="Jaros S."/>
            <person name="Januszkiewicz K."/>
            <person name="Wedrychowicz H."/>
        </authorList>
    </citation>
    <scope>NUCLEOTIDE SEQUENCE [LARGE SCALE GENOMIC DNA]</scope>
</reference>
<dbReference type="AlphaFoldDB" id="A0A2X0NUK6"/>
<sequence length="39" mass="4411">MPVNYTGGGRNRNVLHTSKRFANRCHGNTFFASPSTEER</sequence>
<gene>
    <name evidence="1" type="primary">BQ5605_C018g08691</name>
    <name evidence="1" type="ORF">BQ5605_C018G08691</name>
</gene>
<keyword evidence="2" id="KW-1185">Reference proteome</keyword>
<dbReference type="Proteomes" id="UP000249464">
    <property type="component" value="Unassembled WGS sequence"/>
</dbReference>
<evidence type="ECO:0000313" key="1">
    <source>
        <dbReference type="EMBL" id="SGY26019.1"/>
    </source>
</evidence>
<evidence type="ECO:0000313" key="2">
    <source>
        <dbReference type="Proteomes" id="UP000249464"/>
    </source>
</evidence>
<name>A0A2X0NUK6_9BASI</name>
<proteinExistence type="predicted"/>
<accession>A0A2X0NUK6</accession>
<dbReference type="EMBL" id="FQNC01000020">
    <property type="protein sequence ID" value="SGY26019.1"/>
    <property type="molecule type" value="Genomic_DNA"/>
</dbReference>
<organism evidence="1 2">
    <name type="scientific">Microbotryum silenes-dioicae</name>
    <dbReference type="NCBI Taxonomy" id="796604"/>
    <lineage>
        <taxon>Eukaryota</taxon>
        <taxon>Fungi</taxon>
        <taxon>Dikarya</taxon>
        <taxon>Basidiomycota</taxon>
        <taxon>Pucciniomycotina</taxon>
        <taxon>Microbotryomycetes</taxon>
        <taxon>Microbotryales</taxon>
        <taxon>Microbotryaceae</taxon>
        <taxon>Microbotryum</taxon>
    </lineage>
</organism>